<evidence type="ECO:0000256" key="1">
    <source>
        <dbReference type="PROSITE-ProRule" id="PRU00047"/>
    </source>
</evidence>
<reference evidence="5" key="1">
    <citation type="submission" date="2016-04" db="EMBL/GenBank/DDBJ databases">
        <title>Cephalotus genome sequencing.</title>
        <authorList>
            <person name="Fukushima K."/>
            <person name="Hasebe M."/>
            <person name="Fang X."/>
        </authorList>
    </citation>
    <scope>NUCLEOTIDE SEQUENCE [LARGE SCALE GENOMIC DNA]</scope>
    <source>
        <strain evidence="5">cv. St1</strain>
    </source>
</reference>
<feature type="domain" description="CCHC-type" evidence="3">
    <location>
        <begin position="99"/>
        <end position="114"/>
    </location>
</feature>
<feature type="compositionally biased region" description="Basic residues" evidence="2">
    <location>
        <begin position="133"/>
        <end position="142"/>
    </location>
</feature>
<dbReference type="Proteomes" id="UP000187406">
    <property type="component" value="Unassembled WGS sequence"/>
</dbReference>
<proteinExistence type="predicted"/>
<dbReference type="InterPro" id="IPR036875">
    <property type="entry name" value="Znf_CCHC_sf"/>
</dbReference>
<gene>
    <name evidence="4" type="ORF">CFOL_v3_00783</name>
</gene>
<dbReference type="Pfam" id="PF00098">
    <property type="entry name" value="zf-CCHC"/>
    <property type="match status" value="1"/>
</dbReference>
<keyword evidence="1" id="KW-0863">Zinc-finger</keyword>
<sequence length="142" mass="15412">MELGTFLEVDQKARLLESISSEVRAKRARAQQNKQSPTRPASSKWQGSGSRTKSSKNRSGHTTTQGTPSQESNARTGACYHCGHKGHLQKDCWRMNGLCLRCGESGHSVRDCPKSQATAPTGPASSSGAFTAKGHRQGHYER</sequence>
<feature type="region of interest" description="Disordered" evidence="2">
    <location>
        <begin position="105"/>
        <end position="142"/>
    </location>
</feature>
<dbReference type="GO" id="GO:0008270">
    <property type="term" value="F:zinc ion binding"/>
    <property type="evidence" value="ECO:0007669"/>
    <property type="project" value="UniProtKB-KW"/>
</dbReference>
<feature type="compositionally biased region" description="Polar residues" evidence="2">
    <location>
        <begin position="30"/>
        <end position="52"/>
    </location>
</feature>
<dbReference type="InterPro" id="IPR001878">
    <property type="entry name" value="Znf_CCHC"/>
</dbReference>
<name>A0A1Q3ANQ1_CEPFO</name>
<evidence type="ECO:0000256" key="2">
    <source>
        <dbReference type="SAM" id="MobiDB-lite"/>
    </source>
</evidence>
<evidence type="ECO:0000313" key="4">
    <source>
        <dbReference type="EMBL" id="GAV57245.1"/>
    </source>
</evidence>
<accession>A0A1Q3ANQ1</accession>
<dbReference type="PROSITE" id="PS50158">
    <property type="entry name" value="ZF_CCHC"/>
    <property type="match status" value="2"/>
</dbReference>
<comment type="caution">
    <text evidence="4">The sequence shown here is derived from an EMBL/GenBank/DDBJ whole genome shotgun (WGS) entry which is preliminary data.</text>
</comment>
<protein>
    <submittedName>
        <fullName evidence="4">Zf-CCHC domain-containing protein</fullName>
    </submittedName>
</protein>
<evidence type="ECO:0000259" key="3">
    <source>
        <dbReference type="PROSITE" id="PS50158"/>
    </source>
</evidence>
<dbReference type="EMBL" id="BDDD01000025">
    <property type="protein sequence ID" value="GAV57245.1"/>
    <property type="molecule type" value="Genomic_DNA"/>
</dbReference>
<keyword evidence="5" id="KW-1185">Reference proteome</keyword>
<feature type="compositionally biased region" description="Polar residues" evidence="2">
    <location>
        <begin position="60"/>
        <end position="75"/>
    </location>
</feature>
<dbReference type="GO" id="GO:0003676">
    <property type="term" value="F:nucleic acid binding"/>
    <property type="evidence" value="ECO:0007669"/>
    <property type="project" value="InterPro"/>
</dbReference>
<dbReference type="SUPFAM" id="SSF57756">
    <property type="entry name" value="Retrovirus zinc finger-like domains"/>
    <property type="match status" value="1"/>
</dbReference>
<dbReference type="AlphaFoldDB" id="A0A1Q3ANQ1"/>
<keyword evidence="1" id="KW-0862">Zinc</keyword>
<dbReference type="SMART" id="SM00343">
    <property type="entry name" value="ZnF_C2HC"/>
    <property type="match status" value="2"/>
</dbReference>
<dbReference type="InParanoid" id="A0A1Q3ANQ1"/>
<evidence type="ECO:0000313" key="5">
    <source>
        <dbReference type="Proteomes" id="UP000187406"/>
    </source>
</evidence>
<feature type="region of interest" description="Disordered" evidence="2">
    <location>
        <begin position="24"/>
        <end position="80"/>
    </location>
</feature>
<feature type="compositionally biased region" description="Polar residues" evidence="2">
    <location>
        <begin position="115"/>
        <end position="129"/>
    </location>
</feature>
<organism evidence="4 5">
    <name type="scientific">Cephalotus follicularis</name>
    <name type="common">Albany pitcher plant</name>
    <dbReference type="NCBI Taxonomy" id="3775"/>
    <lineage>
        <taxon>Eukaryota</taxon>
        <taxon>Viridiplantae</taxon>
        <taxon>Streptophyta</taxon>
        <taxon>Embryophyta</taxon>
        <taxon>Tracheophyta</taxon>
        <taxon>Spermatophyta</taxon>
        <taxon>Magnoliopsida</taxon>
        <taxon>eudicotyledons</taxon>
        <taxon>Gunneridae</taxon>
        <taxon>Pentapetalae</taxon>
        <taxon>rosids</taxon>
        <taxon>fabids</taxon>
        <taxon>Oxalidales</taxon>
        <taxon>Cephalotaceae</taxon>
        <taxon>Cephalotus</taxon>
    </lineage>
</organism>
<dbReference type="OrthoDB" id="7859967at2759"/>
<keyword evidence="1" id="KW-0479">Metal-binding</keyword>
<feature type="domain" description="CCHC-type" evidence="3">
    <location>
        <begin position="79"/>
        <end position="92"/>
    </location>
</feature>
<dbReference type="Gene3D" id="4.10.60.10">
    <property type="entry name" value="Zinc finger, CCHC-type"/>
    <property type="match status" value="1"/>
</dbReference>